<dbReference type="Proteomes" id="UP000191672">
    <property type="component" value="Unassembled WGS sequence"/>
</dbReference>
<evidence type="ECO:0000313" key="2">
    <source>
        <dbReference type="Proteomes" id="UP000191672"/>
    </source>
</evidence>
<keyword evidence="2" id="KW-1185">Reference proteome</keyword>
<protein>
    <submittedName>
        <fullName evidence="1">Uncharacterized protein</fullName>
    </submittedName>
</protein>
<gene>
    <name evidence="1" type="ORF">PENANT_c127G10847</name>
</gene>
<reference evidence="2" key="1">
    <citation type="journal article" date="2017" name="Nat. Microbiol.">
        <title>Global analysis of biosynthetic gene clusters reveals vast potential of secondary metabolite production in Penicillium species.</title>
        <authorList>
            <person name="Nielsen J.C."/>
            <person name="Grijseels S."/>
            <person name="Prigent S."/>
            <person name="Ji B."/>
            <person name="Dainat J."/>
            <person name="Nielsen K.F."/>
            <person name="Frisvad J.C."/>
            <person name="Workman M."/>
            <person name="Nielsen J."/>
        </authorList>
    </citation>
    <scope>NUCLEOTIDE SEQUENCE [LARGE SCALE GENOMIC DNA]</scope>
    <source>
        <strain evidence="2">IBT 31811</strain>
    </source>
</reference>
<evidence type="ECO:0000313" key="1">
    <source>
        <dbReference type="EMBL" id="OQD76285.1"/>
    </source>
</evidence>
<dbReference type="AlphaFoldDB" id="A0A1V6PGW2"/>
<accession>A0A1V6PGW2</accession>
<dbReference type="EMBL" id="MDYN01000127">
    <property type="protein sequence ID" value="OQD76285.1"/>
    <property type="molecule type" value="Genomic_DNA"/>
</dbReference>
<name>A0A1V6PGW2_9EURO</name>
<sequence length="51" mass="5338">MAALSHIAFPAVGANCRMAVGGLLQATLRRVSALHVTGTGRQELAVGRDRH</sequence>
<comment type="caution">
    <text evidence="1">The sequence shown here is derived from an EMBL/GenBank/DDBJ whole genome shotgun (WGS) entry which is preliminary data.</text>
</comment>
<organism evidence="1 2">
    <name type="scientific">Penicillium antarcticum</name>
    <dbReference type="NCBI Taxonomy" id="416450"/>
    <lineage>
        <taxon>Eukaryota</taxon>
        <taxon>Fungi</taxon>
        <taxon>Dikarya</taxon>
        <taxon>Ascomycota</taxon>
        <taxon>Pezizomycotina</taxon>
        <taxon>Eurotiomycetes</taxon>
        <taxon>Eurotiomycetidae</taxon>
        <taxon>Eurotiales</taxon>
        <taxon>Aspergillaceae</taxon>
        <taxon>Penicillium</taxon>
    </lineage>
</organism>
<proteinExistence type="predicted"/>